<organism evidence="2 3">
    <name type="scientific">Sclerotinia trifoliorum</name>
    <dbReference type="NCBI Taxonomy" id="28548"/>
    <lineage>
        <taxon>Eukaryota</taxon>
        <taxon>Fungi</taxon>
        <taxon>Dikarya</taxon>
        <taxon>Ascomycota</taxon>
        <taxon>Pezizomycotina</taxon>
        <taxon>Leotiomycetes</taxon>
        <taxon>Helotiales</taxon>
        <taxon>Sclerotiniaceae</taxon>
        <taxon>Sclerotinia</taxon>
    </lineage>
</organism>
<evidence type="ECO:0000313" key="2">
    <source>
        <dbReference type="EMBL" id="CAD6441905.1"/>
    </source>
</evidence>
<comment type="caution">
    <text evidence="2">The sequence shown here is derived from an EMBL/GenBank/DDBJ whole genome shotgun (WGS) entry which is preliminary data.</text>
</comment>
<keyword evidence="3" id="KW-1185">Reference proteome</keyword>
<keyword evidence="1" id="KW-1133">Transmembrane helix</keyword>
<dbReference type="Proteomes" id="UP000624404">
    <property type="component" value="Unassembled WGS sequence"/>
</dbReference>
<sequence>MQRYGSSILLEFPFYIISPLPTFFLFQMTGSRRQLSPTDRHRASMIHLAISLMNFSQISKTKYRRHPGPRRYFWRDFCGSAEV</sequence>
<evidence type="ECO:0000313" key="3">
    <source>
        <dbReference type="Proteomes" id="UP000624404"/>
    </source>
</evidence>
<proteinExistence type="predicted"/>
<accession>A0A8H2VP90</accession>
<evidence type="ECO:0000256" key="1">
    <source>
        <dbReference type="SAM" id="Phobius"/>
    </source>
</evidence>
<dbReference type="AlphaFoldDB" id="A0A8H2VP90"/>
<name>A0A8H2VP90_9HELO</name>
<feature type="transmembrane region" description="Helical" evidence="1">
    <location>
        <begin position="12"/>
        <end position="30"/>
    </location>
</feature>
<gene>
    <name evidence="2" type="ORF">SCLTRI_LOCUS1697</name>
</gene>
<keyword evidence="1" id="KW-0812">Transmembrane</keyword>
<dbReference type="EMBL" id="CAJHIA010000007">
    <property type="protein sequence ID" value="CAD6441905.1"/>
    <property type="molecule type" value="Genomic_DNA"/>
</dbReference>
<keyword evidence="1" id="KW-0472">Membrane</keyword>
<protein>
    <submittedName>
        <fullName evidence="2">32b4a832-64f7-4e37-8c6c-73ab32dd8026</fullName>
    </submittedName>
</protein>
<reference evidence="2" key="1">
    <citation type="submission" date="2020-10" db="EMBL/GenBank/DDBJ databases">
        <authorList>
            <person name="Kusch S."/>
        </authorList>
    </citation>
    <scope>NUCLEOTIDE SEQUENCE</scope>
    <source>
        <strain evidence="2">SwB9</strain>
    </source>
</reference>